<feature type="transmembrane region" description="Helical" evidence="7">
    <location>
        <begin position="323"/>
        <end position="347"/>
    </location>
</feature>
<comment type="subcellular location">
    <subcellularLocation>
        <location evidence="1">Cell membrane</location>
        <topology evidence="1">Multi-pass membrane protein</topology>
    </subcellularLocation>
</comment>
<evidence type="ECO:0000313" key="9">
    <source>
        <dbReference type="Proteomes" id="UP001589568"/>
    </source>
</evidence>
<dbReference type="Pfam" id="PF05977">
    <property type="entry name" value="MFS_3"/>
    <property type="match status" value="1"/>
</dbReference>
<evidence type="ECO:0000256" key="4">
    <source>
        <dbReference type="ARBA" id="ARBA00022692"/>
    </source>
</evidence>
<dbReference type="RefSeq" id="WP_379482865.1">
    <property type="nucleotide sequence ID" value="NZ_JBHMCF010000008.1"/>
</dbReference>
<evidence type="ECO:0000256" key="6">
    <source>
        <dbReference type="ARBA" id="ARBA00023136"/>
    </source>
</evidence>
<dbReference type="Proteomes" id="UP001589568">
    <property type="component" value="Unassembled WGS sequence"/>
</dbReference>
<name>A0ABV5NGV9_9ACTN</name>
<evidence type="ECO:0000256" key="3">
    <source>
        <dbReference type="ARBA" id="ARBA00022475"/>
    </source>
</evidence>
<dbReference type="Gene3D" id="1.20.1250.20">
    <property type="entry name" value="MFS general substrate transporter like domains"/>
    <property type="match status" value="1"/>
</dbReference>
<feature type="transmembrane region" description="Helical" evidence="7">
    <location>
        <begin position="266"/>
        <end position="285"/>
    </location>
</feature>
<reference evidence="8 9" key="1">
    <citation type="submission" date="2024-09" db="EMBL/GenBank/DDBJ databases">
        <authorList>
            <person name="Sun Q."/>
            <person name="Mori K."/>
        </authorList>
    </citation>
    <scope>NUCLEOTIDE SEQUENCE [LARGE SCALE GENOMIC DNA]</scope>
    <source>
        <strain evidence="8 9">JCM 3324</strain>
    </source>
</reference>
<feature type="transmembrane region" description="Helical" evidence="7">
    <location>
        <begin position="90"/>
        <end position="108"/>
    </location>
</feature>
<keyword evidence="2" id="KW-0813">Transport</keyword>
<accession>A0ABV5NGV9</accession>
<evidence type="ECO:0000256" key="1">
    <source>
        <dbReference type="ARBA" id="ARBA00004651"/>
    </source>
</evidence>
<dbReference type="SUPFAM" id="SSF103473">
    <property type="entry name" value="MFS general substrate transporter"/>
    <property type="match status" value="1"/>
</dbReference>
<keyword evidence="6 7" id="KW-0472">Membrane</keyword>
<keyword evidence="3" id="KW-1003">Cell membrane</keyword>
<feature type="transmembrane region" description="Helical" evidence="7">
    <location>
        <begin position="48"/>
        <end position="69"/>
    </location>
</feature>
<dbReference type="PANTHER" id="PTHR23513:SF6">
    <property type="entry name" value="MAJOR FACILITATOR SUPERFAMILY ASSOCIATED DOMAIN-CONTAINING PROTEIN"/>
    <property type="match status" value="1"/>
</dbReference>
<sequence>MTEAGGTRARQDGGLRELLGANRDYRRLLSAGLISQTGDWVISTGLAYHVYVLTGSTLSSAVMLLSARLPDVLLGSVAGVLADRWDRRRLLVVADVLLGLGLLPLLAVREPGQVWIVYAVALWTGVLSTVLFPAQKALVPQIVPGSQLVRANALTGQSGQAARLLGALAGGVAVGAGGLGAVVGIGTAGFLASALLLAGLRPPAHAVVAAREGVGGQWLAGLRLARTSPGVRLLLAYMMITGLGEGIFSTLAAPFVAGVLGGDGDAYGLFLSAQAVGGIAGGLALAARPGRLTPRALFGWGTVVFGLADLALFTYPLLTSQVWPAMVLIALAGFPAAASMAGLTTFAQTVAGADRAGMVFGLIVTAQAGTSLIGTSLAGVLGGRMGIIPTLCLHAGGLMLAGLLVVAGSRRGQDGAPRVRP</sequence>
<feature type="transmembrane region" description="Helical" evidence="7">
    <location>
        <begin position="359"/>
        <end position="381"/>
    </location>
</feature>
<feature type="transmembrane region" description="Helical" evidence="7">
    <location>
        <begin position="233"/>
        <end position="260"/>
    </location>
</feature>
<keyword evidence="4 7" id="KW-0812">Transmembrane</keyword>
<comment type="caution">
    <text evidence="8">The sequence shown here is derived from an EMBL/GenBank/DDBJ whole genome shotgun (WGS) entry which is preliminary data.</text>
</comment>
<dbReference type="EMBL" id="JBHMCF010000008">
    <property type="protein sequence ID" value="MFB9469491.1"/>
    <property type="molecule type" value="Genomic_DNA"/>
</dbReference>
<organism evidence="8 9">
    <name type="scientific">Nonomuraea salmonea</name>
    <dbReference type="NCBI Taxonomy" id="46181"/>
    <lineage>
        <taxon>Bacteria</taxon>
        <taxon>Bacillati</taxon>
        <taxon>Actinomycetota</taxon>
        <taxon>Actinomycetes</taxon>
        <taxon>Streptosporangiales</taxon>
        <taxon>Streptosporangiaceae</taxon>
        <taxon>Nonomuraea</taxon>
    </lineage>
</organism>
<keyword evidence="9" id="KW-1185">Reference proteome</keyword>
<feature type="transmembrane region" description="Helical" evidence="7">
    <location>
        <begin position="387"/>
        <end position="408"/>
    </location>
</feature>
<dbReference type="InterPro" id="IPR036259">
    <property type="entry name" value="MFS_trans_sf"/>
</dbReference>
<protein>
    <submittedName>
        <fullName evidence="8">MFS transporter</fullName>
    </submittedName>
</protein>
<feature type="transmembrane region" description="Helical" evidence="7">
    <location>
        <begin position="297"/>
        <end position="317"/>
    </location>
</feature>
<feature type="transmembrane region" description="Helical" evidence="7">
    <location>
        <begin position="114"/>
        <end position="132"/>
    </location>
</feature>
<proteinExistence type="predicted"/>
<keyword evidence="5 7" id="KW-1133">Transmembrane helix</keyword>
<dbReference type="InterPro" id="IPR010290">
    <property type="entry name" value="TM_effector"/>
</dbReference>
<evidence type="ECO:0000256" key="2">
    <source>
        <dbReference type="ARBA" id="ARBA00022448"/>
    </source>
</evidence>
<evidence type="ECO:0000256" key="5">
    <source>
        <dbReference type="ARBA" id="ARBA00022989"/>
    </source>
</evidence>
<evidence type="ECO:0000256" key="7">
    <source>
        <dbReference type="SAM" id="Phobius"/>
    </source>
</evidence>
<gene>
    <name evidence="8" type="ORF">ACFFR3_08225</name>
</gene>
<dbReference type="CDD" id="cd06173">
    <property type="entry name" value="MFS_MefA_like"/>
    <property type="match status" value="1"/>
</dbReference>
<dbReference type="PANTHER" id="PTHR23513">
    <property type="entry name" value="INTEGRAL MEMBRANE EFFLUX PROTEIN-RELATED"/>
    <property type="match status" value="1"/>
</dbReference>
<evidence type="ECO:0000313" key="8">
    <source>
        <dbReference type="EMBL" id="MFB9469491.1"/>
    </source>
</evidence>